<dbReference type="RefSeq" id="WP_148668870.1">
    <property type="nucleotide sequence ID" value="NZ_AP019309.1"/>
</dbReference>
<name>A0A3G9J9R0_9FIRM</name>
<proteinExistence type="predicted"/>
<keyword evidence="3" id="KW-1185">Reference proteome</keyword>
<protein>
    <submittedName>
        <fullName evidence="2">Uncharacterized protein</fullName>
    </submittedName>
</protein>
<keyword evidence="1" id="KW-0812">Transmembrane</keyword>
<sequence length="76" mass="8739">MKCAYNKSIHYTDKDNKYRKSAKGTLYSFGQDEPFTGDAQYLYNRKGQLMVSFSGYTIHIIAMMLMGMLLKALNLI</sequence>
<dbReference type="Proteomes" id="UP000268059">
    <property type="component" value="Chromosome"/>
</dbReference>
<accession>A0A3G9J9R0</accession>
<dbReference type="EMBL" id="AP019309">
    <property type="protein sequence ID" value="BBH27937.1"/>
    <property type="molecule type" value="Genomic_DNA"/>
</dbReference>
<reference evidence="2 3" key="1">
    <citation type="submission" date="2018-11" db="EMBL/GenBank/DDBJ databases">
        <title>Novel Erysipelotrichaceae bacterium isolated from small intestine of a swine.</title>
        <authorList>
            <person name="Kim J.S."/>
            <person name="Choe H."/>
            <person name="Lee Y.R."/>
            <person name="Kim K.M."/>
            <person name="Park D.S."/>
        </authorList>
    </citation>
    <scope>NUCLEOTIDE SEQUENCE [LARGE SCALE GENOMIC DNA]</scope>
    <source>
        <strain evidence="2 3">SG0102</strain>
    </source>
</reference>
<evidence type="ECO:0000313" key="3">
    <source>
        <dbReference type="Proteomes" id="UP000268059"/>
    </source>
</evidence>
<evidence type="ECO:0000313" key="2">
    <source>
        <dbReference type="EMBL" id="BBH27937.1"/>
    </source>
</evidence>
<dbReference type="InParanoid" id="A0A3G9J9R0"/>
<dbReference type="AlphaFoldDB" id="A0A3G9J9R0"/>
<keyword evidence="1" id="KW-1133">Transmembrane helix</keyword>
<feature type="transmembrane region" description="Helical" evidence="1">
    <location>
        <begin position="49"/>
        <end position="70"/>
    </location>
</feature>
<keyword evidence="1" id="KW-0472">Membrane</keyword>
<evidence type="ECO:0000256" key="1">
    <source>
        <dbReference type="SAM" id="Phobius"/>
    </source>
</evidence>
<dbReference type="KEGG" id="ebm:SG0102_28710"/>
<gene>
    <name evidence="2" type="ORF">SG0102_28710</name>
</gene>
<organism evidence="2 3">
    <name type="scientific">Intestinibaculum porci</name>
    <dbReference type="NCBI Taxonomy" id="2487118"/>
    <lineage>
        <taxon>Bacteria</taxon>
        <taxon>Bacillati</taxon>
        <taxon>Bacillota</taxon>
        <taxon>Erysipelotrichia</taxon>
        <taxon>Erysipelotrichales</taxon>
        <taxon>Erysipelotrichaceae</taxon>
        <taxon>Intestinibaculum</taxon>
    </lineage>
</organism>